<feature type="region of interest" description="Disordered" evidence="2">
    <location>
        <begin position="73"/>
        <end position="115"/>
    </location>
</feature>
<dbReference type="OrthoDB" id="360540at2759"/>
<gene>
    <name evidence="3" type="ORF">K452DRAFT_263609</name>
</gene>
<sequence length="427" mass="48260">MPEITEQIEVPVGATDAPLDRLPFPPLTAQHILNCSYHAWQPRYRTVTPKARLVPLSAAFLAYLRADGIVLPPDADEPRQGDYSSDDDSGIFSATENPDAAADDSDDEAGADPSAEWRDVHQAVQTTIAELGGKVVPKLNWSAPKDATWINATNSMECRSANDVYLLLKSSDFVTHDLEHALDDCEDAEAGAGSTAKEIPYYLVLRKYVQLNPSLEFRCFVRNRRLLALCQRDLNHFDFLFQDNMSTRLRSRIQSFFDDKMRDSFPDPNFVFDVYVPPPHDKVWLIDVNPWAQRTDPLLWSWLELLTMDGPDRWEQKSEKPEKTVRIPLRPSGNSGSDTETPSDSEDDDDDDVDAELWAPELRLVRKDDPEAYGFATPQYSAHKLPRDVVDASRGGEGSLREFAEQWKEILAKRQKEDEEASDSDSD</sequence>
<dbReference type="AlphaFoldDB" id="A0A6A6BQP9"/>
<evidence type="ECO:0000313" key="4">
    <source>
        <dbReference type="Proteomes" id="UP000799438"/>
    </source>
</evidence>
<evidence type="ECO:0000313" key="3">
    <source>
        <dbReference type="EMBL" id="KAF2146078.1"/>
    </source>
</evidence>
<evidence type="ECO:0000256" key="1">
    <source>
        <dbReference type="ARBA" id="ARBA00011047"/>
    </source>
</evidence>
<dbReference type="PANTHER" id="PTHR15323">
    <property type="entry name" value="D123 PROTEIN"/>
    <property type="match status" value="1"/>
</dbReference>
<comment type="similarity">
    <text evidence="1">Belongs to the CDC123 family.</text>
</comment>
<feature type="compositionally biased region" description="Acidic residues" evidence="2">
    <location>
        <begin position="341"/>
        <end position="355"/>
    </location>
</feature>
<dbReference type="Pfam" id="PF07065">
    <property type="entry name" value="D123"/>
    <property type="match status" value="1"/>
</dbReference>
<dbReference type="Proteomes" id="UP000799438">
    <property type="component" value="Unassembled WGS sequence"/>
</dbReference>
<dbReference type="EMBL" id="ML995476">
    <property type="protein sequence ID" value="KAF2146078.1"/>
    <property type="molecule type" value="Genomic_DNA"/>
</dbReference>
<accession>A0A6A6BQP9</accession>
<organism evidence="3 4">
    <name type="scientific">Aplosporella prunicola CBS 121167</name>
    <dbReference type="NCBI Taxonomy" id="1176127"/>
    <lineage>
        <taxon>Eukaryota</taxon>
        <taxon>Fungi</taxon>
        <taxon>Dikarya</taxon>
        <taxon>Ascomycota</taxon>
        <taxon>Pezizomycotina</taxon>
        <taxon>Dothideomycetes</taxon>
        <taxon>Dothideomycetes incertae sedis</taxon>
        <taxon>Botryosphaeriales</taxon>
        <taxon>Aplosporellaceae</taxon>
        <taxon>Aplosporella</taxon>
    </lineage>
</organism>
<evidence type="ECO:0000256" key="2">
    <source>
        <dbReference type="SAM" id="MobiDB-lite"/>
    </source>
</evidence>
<protein>
    <submittedName>
        <fullName evidence="3">Uncharacterized protein</fullName>
    </submittedName>
</protein>
<feature type="compositionally biased region" description="Acidic residues" evidence="2">
    <location>
        <begin position="101"/>
        <end position="110"/>
    </location>
</feature>
<proteinExistence type="inferred from homology"/>
<dbReference type="GO" id="GO:0005737">
    <property type="term" value="C:cytoplasm"/>
    <property type="evidence" value="ECO:0007669"/>
    <property type="project" value="TreeGrafter"/>
</dbReference>
<reference evidence="3" key="1">
    <citation type="journal article" date="2020" name="Stud. Mycol.">
        <title>101 Dothideomycetes genomes: a test case for predicting lifestyles and emergence of pathogens.</title>
        <authorList>
            <person name="Haridas S."/>
            <person name="Albert R."/>
            <person name="Binder M."/>
            <person name="Bloem J."/>
            <person name="Labutti K."/>
            <person name="Salamov A."/>
            <person name="Andreopoulos B."/>
            <person name="Baker S."/>
            <person name="Barry K."/>
            <person name="Bills G."/>
            <person name="Bluhm B."/>
            <person name="Cannon C."/>
            <person name="Castanera R."/>
            <person name="Culley D."/>
            <person name="Daum C."/>
            <person name="Ezra D."/>
            <person name="Gonzalez J."/>
            <person name="Henrissat B."/>
            <person name="Kuo A."/>
            <person name="Liang C."/>
            <person name="Lipzen A."/>
            <person name="Lutzoni F."/>
            <person name="Magnuson J."/>
            <person name="Mondo S."/>
            <person name="Nolan M."/>
            <person name="Ohm R."/>
            <person name="Pangilinan J."/>
            <person name="Park H.-J."/>
            <person name="Ramirez L."/>
            <person name="Alfaro M."/>
            <person name="Sun H."/>
            <person name="Tritt A."/>
            <person name="Yoshinaga Y."/>
            <person name="Zwiers L.-H."/>
            <person name="Turgeon B."/>
            <person name="Goodwin S."/>
            <person name="Spatafora J."/>
            <person name="Crous P."/>
            <person name="Grigoriev I."/>
        </authorList>
    </citation>
    <scope>NUCLEOTIDE SEQUENCE</scope>
    <source>
        <strain evidence="3">CBS 121167</strain>
    </source>
</reference>
<keyword evidence="4" id="KW-1185">Reference proteome</keyword>
<dbReference type="GeneID" id="54296150"/>
<dbReference type="PANTHER" id="PTHR15323:SF6">
    <property type="entry name" value="CELL DIVISION CYCLE PROTEIN 123 HOMOLOG"/>
    <property type="match status" value="1"/>
</dbReference>
<dbReference type="InterPro" id="IPR009772">
    <property type="entry name" value="CDC123"/>
</dbReference>
<feature type="compositionally biased region" description="Basic and acidic residues" evidence="2">
    <location>
        <begin position="313"/>
        <end position="325"/>
    </location>
</feature>
<dbReference type="RefSeq" id="XP_033401790.1">
    <property type="nucleotide sequence ID" value="XM_033538654.1"/>
</dbReference>
<name>A0A6A6BQP9_9PEZI</name>
<feature type="region of interest" description="Disordered" evidence="2">
    <location>
        <begin position="313"/>
        <end position="363"/>
    </location>
</feature>